<dbReference type="EMBL" id="SZYD01000017">
    <property type="protein sequence ID" value="KAD3068045.1"/>
    <property type="molecule type" value="Genomic_DNA"/>
</dbReference>
<keyword evidence="5" id="KW-0406">Ion transport</keyword>
<dbReference type="SUPFAM" id="SSF53850">
    <property type="entry name" value="Periplasmic binding protein-like II"/>
    <property type="match status" value="1"/>
</dbReference>
<evidence type="ECO:0000313" key="13">
    <source>
        <dbReference type="EMBL" id="KAD3068045.1"/>
    </source>
</evidence>
<dbReference type="SMART" id="SM00079">
    <property type="entry name" value="PBPe"/>
    <property type="match status" value="1"/>
</dbReference>
<dbReference type="GO" id="GO:0015276">
    <property type="term" value="F:ligand-gated monoatomic ion channel activity"/>
    <property type="evidence" value="ECO:0007669"/>
    <property type="project" value="InterPro"/>
</dbReference>
<evidence type="ECO:0000256" key="8">
    <source>
        <dbReference type="ARBA" id="ARBA00023180"/>
    </source>
</evidence>
<name>A0A5N6M2B5_9ASTR</name>
<evidence type="ECO:0000256" key="7">
    <source>
        <dbReference type="ARBA" id="ARBA00023170"/>
    </source>
</evidence>
<feature type="transmembrane region" description="Helical" evidence="11">
    <location>
        <begin position="180"/>
        <end position="200"/>
    </location>
</feature>
<dbReference type="InterPro" id="IPR015683">
    <property type="entry name" value="Ionotropic_Glu_rcpt"/>
</dbReference>
<dbReference type="InterPro" id="IPR001320">
    <property type="entry name" value="Iontro_rcpt_C"/>
</dbReference>
<keyword evidence="14" id="KW-1185">Reference proteome</keyword>
<keyword evidence="2" id="KW-0813">Transport</keyword>
<evidence type="ECO:0000256" key="1">
    <source>
        <dbReference type="ARBA" id="ARBA00004141"/>
    </source>
</evidence>
<feature type="domain" description="Ionotropic glutamate receptor C-terminal" evidence="12">
    <location>
        <begin position="60"/>
        <end position="390"/>
    </location>
</feature>
<reference evidence="13 14" key="1">
    <citation type="submission" date="2019-05" db="EMBL/GenBank/DDBJ databases">
        <title>Mikania micrantha, genome provides insights into the molecular mechanism of rapid growth.</title>
        <authorList>
            <person name="Liu B."/>
        </authorList>
    </citation>
    <scope>NUCLEOTIDE SEQUENCE [LARGE SCALE GENOMIC DNA]</scope>
    <source>
        <strain evidence="13">NLD-2019</strain>
        <tissue evidence="13">Leaf</tissue>
    </source>
</reference>
<feature type="transmembrane region" description="Helical" evidence="11">
    <location>
        <begin position="241"/>
        <end position="265"/>
    </location>
</feature>
<evidence type="ECO:0000256" key="5">
    <source>
        <dbReference type="ARBA" id="ARBA00023065"/>
    </source>
</evidence>
<keyword evidence="7" id="KW-0675">Receptor</keyword>
<keyword evidence="4 11" id="KW-1133">Transmembrane helix</keyword>
<comment type="subcellular location">
    <subcellularLocation>
        <location evidence="1">Membrane</location>
        <topology evidence="1">Multi-pass membrane protein</topology>
    </subcellularLocation>
</comment>
<evidence type="ECO:0000256" key="4">
    <source>
        <dbReference type="ARBA" id="ARBA00022989"/>
    </source>
</evidence>
<evidence type="ECO:0000256" key="10">
    <source>
        <dbReference type="ARBA" id="ARBA00023303"/>
    </source>
</evidence>
<proteinExistence type="predicted"/>
<dbReference type="Gene3D" id="3.40.190.10">
    <property type="entry name" value="Periplasmic binding protein-like II"/>
    <property type="match status" value="2"/>
</dbReference>
<evidence type="ECO:0000313" key="14">
    <source>
        <dbReference type="Proteomes" id="UP000326396"/>
    </source>
</evidence>
<evidence type="ECO:0000256" key="9">
    <source>
        <dbReference type="ARBA" id="ARBA00023286"/>
    </source>
</evidence>
<dbReference type="OrthoDB" id="5984008at2759"/>
<gene>
    <name evidence="13" type="ORF">E3N88_35925</name>
</gene>
<dbReference type="PANTHER" id="PTHR18966">
    <property type="entry name" value="IONOTROPIC GLUTAMATE RECEPTOR"/>
    <property type="match status" value="1"/>
</dbReference>
<evidence type="ECO:0000256" key="3">
    <source>
        <dbReference type="ARBA" id="ARBA00022692"/>
    </source>
</evidence>
<keyword evidence="6 11" id="KW-0472">Membrane</keyword>
<keyword evidence="3 11" id="KW-0812">Transmembrane</keyword>
<keyword evidence="9" id="KW-1071">Ligand-gated ion channel</keyword>
<dbReference type="AlphaFoldDB" id="A0A5N6M2B5"/>
<comment type="caution">
    <text evidence="13">The sequence shown here is derived from an EMBL/GenBank/DDBJ whole genome shotgun (WGS) entry which is preliminary data.</text>
</comment>
<feature type="transmembrane region" description="Helical" evidence="11">
    <location>
        <begin position="413"/>
        <end position="433"/>
    </location>
</feature>
<dbReference type="Pfam" id="PF00060">
    <property type="entry name" value="Lig_chan"/>
    <property type="match status" value="1"/>
</dbReference>
<evidence type="ECO:0000259" key="12">
    <source>
        <dbReference type="SMART" id="SM00079"/>
    </source>
</evidence>
<accession>A0A5N6M2B5</accession>
<evidence type="ECO:0000256" key="6">
    <source>
        <dbReference type="ARBA" id="ARBA00023136"/>
    </source>
</evidence>
<keyword evidence="8" id="KW-0325">Glycoprotein</keyword>
<sequence length="461" mass="52418">MADEFITASGELIEINGTYSNQTRELIQKQINGNLNICSGVLRNLWKNDANKTLHENMTTFSVCVPKKQAFHEFVDVDEKDQRIGGFSIAIFCLALQELSFKIQPIFVPIPDENYTEIVQKLAGKECDAVAGDITIISNRTKYAEFTIPYMSSEIYMLVPATRKWNQTILTLMKPFTPRLWIEIILACILIGIAIGFLEYREQNPSFYQAPFFQKLFMIIWYPVSKIFLQEGEIRNKCSKVVLVIWLLTIFIVMQIFTACLSSWLTLNQLQPKVPKQLYAVGYQNGSFVVDFVNDHVKNLTRVPLSSMDDYKNALENGTVDAIFDELPYIDIFLAKYGGHYMKVGPIADEPGLAFAFPLESPLRQNFSAAVVKVTESQDMIDMKKIYLGIKPQLLSKQDDHSTDPQSLDVHGFFLLFIVMGVATVAAIIFSEISSKRKRNRIRYDESIEMGSISNKLPQKA</sequence>
<dbReference type="Proteomes" id="UP000326396">
    <property type="component" value="Linkage Group LG7"/>
</dbReference>
<evidence type="ECO:0000256" key="2">
    <source>
        <dbReference type="ARBA" id="ARBA00022448"/>
    </source>
</evidence>
<keyword evidence="10" id="KW-0407">Ion channel</keyword>
<evidence type="ECO:0000256" key="11">
    <source>
        <dbReference type="SAM" id="Phobius"/>
    </source>
</evidence>
<protein>
    <recommendedName>
        <fullName evidence="12">Ionotropic glutamate receptor C-terminal domain-containing protein</fullName>
    </recommendedName>
</protein>
<organism evidence="13 14">
    <name type="scientific">Mikania micrantha</name>
    <name type="common">bitter vine</name>
    <dbReference type="NCBI Taxonomy" id="192012"/>
    <lineage>
        <taxon>Eukaryota</taxon>
        <taxon>Viridiplantae</taxon>
        <taxon>Streptophyta</taxon>
        <taxon>Embryophyta</taxon>
        <taxon>Tracheophyta</taxon>
        <taxon>Spermatophyta</taxon>
        <taxon>Magnoliopsida</taxon>
        <taxon>eudicotyledons</taxon>
        <taxon>Gunneridae</taxon>
        <taxon>Pentapetalae</taxon>
        <taxon>asterids</taxon>
        <taxon>campanulids</taxon>
        <taxon>Asterales</taxon>
        <taxon>Asteraceae</taxon>
        <taxon>Asteroideae</taxon>
        <taxon>Heliantheae alliance</taxon>
        <taxon>Eupatorieae</taxon>
        <taxon>Mikania</taxon>
    </lineage>
</organism>
<dbReference type="GO" id="GO:0016020">
    <property type="term" value="C:membrane"/>
    <property type="evidence" value="ECO:0007669"/>
    <property type="project" value="UniProtKB-SubCell"/>
</dbReference>